<dbReference type="SMART" id="SM00710">
    <property type="entry name" value="PbH1"/>
    <property type="match status" value="7"/>
</dbReference>
<keyword evidence="3" id="KW-1185">Reference proteome</keyword>
<dbReference type="EMBL" id="WSQA01000001">
    <property type="protein sequence ID" value="MVZ60576.1"/>
    <property type="molecule type" value="Genomic_DNA"/>
</dbReference>
<dbReference type="InterPro" id="IPR012334">
    <property type="entry name" value="Pectin_lyas_fold"/>
</dbReference>
<dbReference type="Pfam" id="PF13229">
    <property type="entry name" value="Beta_helix"/>
    <property type="match status" value="1"/>
</dbReference>
<name>A0A6N8KU39_9SPHI</name>
<dbReference type="SUPFAM" id="SSF51126">
    <property type="entry name" value="Pectin lyase-like"/>
    <property type="match status" value="1"/>
</dbReference>
<gene>
    <name evidence="2" type="ORF">GQF63_00940</name>
</gene>
<dbReference type="PANTHER" id="PTHR36453">
    <property type="entry name" value="SECRETED PROTEIN-RELATED"/>
    <property type="match status" value="1"/>
</dbReference>
<dbReference type="Proteomes" id="UP000435036">
    <property type="component" value="Unassembled WGS sequence"/>
</dbReference>
<proteinExistence type="predicted"/>
<evidence type="ECO:0000313" key="3">
    <source>
        <dbReference type="Proteomes" id="UP000435036"/>
    </source>
</evidence>
<dbReference type="PANTHER" id="PTHR36453:SF1">
    <property type="entry name" value="RIGHT HANDED BETA HELIX DOMAIN-CONTAINING PROTEIN"/>
    <property type="match status" value="1"/>
</dbReference>
<dbReference type="InterPro" id="IPR011050">
    <property type="entry name" value="Pectin_lyase_fold/virulence"/>
</dbReference>
<feature type="domain" description="Right handed beta helix" evidence="1">
    <location>
        <begin position="401"/>
        <end position="583"/>
    </location>
</feature>
<protein>
    <recommendedName>
        <fullName evidence="1">Right handed beta helix domain-containing protein</fullName>
    </recommendedName>
</protein>
<comment type="caution">
    <text evidence="2">The sequence shown here is derived from an EMBL/GenBank/DDBJ whole genome shotgun (WGS) entry which is preliminary data.</text>
</comment>
<dbReference type="AlphaFoldDB" id="A0A6N8KU39"/>
<sequence>MLKEISISFILILSLMGVRAQTHIFVASDGNDQQAGTMERPLRSLHAAVEKLKSIKKTHANEQVIISLRGGEYAIDQSIRLDQSLSGTANKPTIIAAYAQEKVTLTGGVKIDPSHLADVKEAKWRSRIHPAAKGKVKTVRLEDGQGKLDEGLFPHGFGYDPHSIIPASSMLFIDNQAYELGRWPNAGEPILKIGDILDPGTISRVEKVPNPKGAKFKYLNTFKKWNQTDDLWIYGYFAYGYADDNIKLEKIDHQAKTIQTHHHHIYGFHSSADTSNWGLKHSHKIRGFYVYNVLEEVDQPGEYFYDRQENRLFVYPTADLNSDSDIRMTKFGDPFIFMEGVQHLQLENIGFTYSRGLGIYMGYVSHIRVKGCRFENLGGRAISMGDTYADAGKKELANQNENNFVSIENCYINNMGSGGIYMNGGNNKTLTPGNNQVLNCEISNFNLFNKTYAPGVHVTGVGQSVRHCYIHNAPHMGIYFQGNNLLFEYNKIANVCQNASDMGAIYTGRNQAEQGNTIRYNYFENIYKDEDNRVCAVYLDDGTVGHQVYGNIFYRCGNPTDKGSFGAVHVNGGYNNYFSNNIFVNCKQALGNSPWTEEKWNTDLMGADLQHKLKTRVDITSNAYQDAYPDLHEILDTSRTMMRYNYSDNNIAFLCQNFASGNYVNSNMIFLKDSEKSDPFISYKDKNFNLKDSIRIQEVLPKFKTIPFDRIGLLKP</sequence>
<reference evidence="2 3" key="1">
    <citation type="submission" date="2019-12" db="EMBL/GenBank/DDBJ databases">
        <authorList>
            <person name="Dong K."/>
        </authorList>
    </citation>
    <scope>NUCLEOTIDE SEQUENCE [LARGE SCALE GENOMIC DNA]</scope>
    <source>
        <strain evidence="2 3">JCM 31225</strain>
    </source>
</reference>
<evidence type="ECO:0000313" key="2">
    <source>
        <dbReference type="EMBL" id="MVZ60576.1"/>
    </source>
</evidence>
<dbReference type="OrthoDB" id="9763537at2"/>
<evidence type="ECO:0000259" key="1">
    <source>
        <dbReference type="Pfam" id="PF13229"/>
    </source>
</evidence>
<dbReference type="Gene3D" id="2.160.20.10">
    <property type="entry name" value="Single-stranded right-handed beta-helix, Pectin lyase-like"/>
    <property type="match status" value="3"/>
</dbReference>
<accession>A0A6N8KU39</accession>
<organism evidence="2 3">
    <name type="scientific">Sphingobacterium humi</name>
    <dbReference type="NCBI Taxonomy" id="1796905"/>
    <lineage>
        <taxon>Bacteria</taxon>
        <taxon>Pseudomonadati</taxon>
        <taxon>Bacteroidota</taxon>
        <taxon>Sphingobacteriia</taxon>
        <taxon>Sphingobacteriales</taxon>
        <taxon>Sphingobacteriaceae</taxon>
        <taxon>Sphingobacterium</taxon>
    </lineage>
</organism>
<dbReference type="RefSeq" id="WP_160367219.1">
    <property type="nucleotide sequence ID" value="NZ_WSQA01000001.1"/>
</dbReference>
<dbReference type="InterPro" id="IPR039448">
    <property type="entry name" value="Beta_helix"/>
</dbReference>
<dbReference type="InterPro" id="IPR006626">
    <property type="entry name" value="PbH1"/>
</dbReference>